<dbReference type="InterPro" id="IPR050487">
    <property type="entry name" value="FtsQ_DivIB"/>
</dbReference>
<dbReference type="Proteomes" id="UP000617426">
    <property type="component" value="Unassembled WGS sequence"/>
</dbReference>
<evidence type="ECO:0000313" key="12">
    <source>
        <dbReference type="Proteomes" id="UP000617426"/>
    </source>
</evidence>
<dbReference type="GO" id="GO:0005886">
    <property type="term" value="C:plasma membrane"/>
    <property type="evidence" value="ECO:0007669"/>
    <property type="project" value="TreeGrafter"/>
</dbReference>
<dbReference type="GO" id="GO:0051301">
    <property type="term" value="P:cell division"/>
    <property type="evidence" value="ECO:0007669"/>
    <property type="project" value="UniProtKB-KW"/>
</dbReference>
<proteinExistence type="predicted"/>
<keyword evidence="2" id="KW-1003">Cell membrane</keyword>
<dbReference type="PANTHER" id="PTHR37820:SF1">
    <property type="entry name" value="CELL DIVISION PROTEIN FTSQ"/>
    <property type="match status" value="1"/>
</dbReference>
<keyword evidence="7" id="KW-0131">Cell cycle</keyword>
<evidence type="ECO:0000256" key="4">
    <source>
        <dbReference type="ARBA" id="ARBA00022692"/>
    </source>
</evidence>
<dbReference type="AlphaFoldDB" id="A0A923E4K1"/>
<protein>
    <submittedName>
        <fullName evidence="11">Cell division protein FtsQ</fullName>
    </submittedName>
</protein>
<evidence type="ECO:0000313" key="11">
    <source>
        <dbReference type="EMBL" id="MBB6334455.1"/>
    </source>
</evidence>
<feature type="region of interest" description="Disordered" evidence="8">
    <location>
        <begin position="1"/>
        <end position="53"/>
    </location>
</feature>
<evidence type="ECO:0000256" key="6">
    <source>
        <dbReference type="ARBA" id="ARBA00023136"/>
    </source>
</evidence>
<sequence length="309" mass="32193">MKPPAPRRPGTSPSGPERPGSREPGAQHSKPAGPAAESAKPTRAASPKDLARPIGQADAAAVLGPVAEPTDFLKRREERRRAKRSYFLKTALIALAGAVMVAGLAWVLLFSSLFALDPGHVTVEGAQSGLISEEEVRAAAAPYEGTPLPRVPTGGIASEIAKLPPVSAVEVNRRWPTGLDIALVLREPAMIEGAEGAYRLVDSGGVSFAPAEPVPEGLPYVVLPEGDKRQDAAEDVLAVWAACSDSLKARIGWVSADGLTVSFTIDTGATVKWGTVDDSALKARVVEVLIAQRGASVYDVSAPAHPVTV</sequence>
<dbReference type="Pfam" id="PF08478">
    <property type="entry name" value="POTRA_1"/>
    <property type="match status" value="1"/>
</dbReference>
<comment type="subcellular location">
    <subcellularLocation>
        <location evidence="1">Membrane</location>
    </subcellularLocation>
</comment>
<keyword evidence="12" id="KW-1185">Reference proteome</keyword>
<dbReference type="InterPro" id="IPR034746">
    <property type="entry name" value="POTRA"/>
</dbReference>
<keyword evidence="6 9" id="KW-0472">Membrane</keyword>
<evidence type="ECO:0000259" key="10">
    <source>
        <dbReference type="PROSITE" id="PS51779"/>
    </source>
</evidence>
<organism evidence="11 12">
    <name type="scientific">Schaalia hyovaginalis</name>
    <dbReference type="NCBI Taxonomy" id="29316"/>
    <lineage>
        <taxon>Bacteria</taxon>
        <taxon>Bacillati</taxon>
        <taxon>Actinomycetota</taxon>
        <taxon>Actinomycetes</taxon>
        <taxon>Actinomycetales</taxon>
        <taxon>Actinomycetaceae</taxon>
        <taxon>Schaalia</taxon>
    </lineage>
</organism>
<feature type="transmembrane region" description="Helical" evidence="9">
    <location>
        <begin position="86"/>
        <end position="109"/>
    </location>
</feature>
<reference evidence="11" key="1">
    <citation type="submission" date="2020-08" db="EMBL/GenBank/DDBJ databases">
        <title>Sequencing the genomes of 1000 actinobacteria strains.</title>
        <authorList>
            <person name="Klenk H.-P."/>
        </authorList>
    </citation>
    <scope>NUCLEOTIDE SEQUENCE</scope>
    <source>
        <strain evidence="11">DSM 10695</strain>
    </source>
</reference>
<dbReference type="Gene3D" id="3.10.20.310">
    <property type="entry name" value="membrane protein fhac"/>
    <property type="match status" value="1"/>
</dbReference>
<gene>
    <name evidence="11" type="ORF">HD592_001020</name>
</gene>
<evidence type="ECO:0000256" key="5">
    <source>
        <dbReference type="ARBA" id="ARBA00022989"/>
    </source>
</evidence>
<dbReference type="PANTHER" id="PTHR37820">
    <property type="entry name" value="CELL DIVISION PROTEIN DIVIB"/>
    <property type="match status" value="1"/>
</dbReference>
<dbReference type="InterPro" id="IPR013685">
    <property type="entry name" value="POTRA_FtsQ_type"/>
</dbReference>
<name>A0A923E4K1_9ACTO</name>
<dbReference type="PROSITE" id="PS51779">
    <property type="entry name" value="POTRA"/>
    <property type="match status" value="1"/>
</dbReference>
<evidence type="ECO:0000256" key="1">
    <source>
        <dbReference type="ARBA" id="ARBA00004370"/>
    </source>
</evidence>
<evidence type="ECO:0000256" key="3">
    <source>
        <dbReference type="ARBA" id="ARBA00022618"/>
    </source>
</evidence>
<evidence type="ECO:0000256" key="8">
    <source>
        <dbReference type="SAM" id="MobiDB-lite"/>
    </source>
</evidence>
<comment type="caution">
    <text evidence="11">The sequence shown here is derived from an EMBL/GenBank/DDBJ whole genome shotgun (WGS) entry which is preliminary data.</text>
</comment>
<evidence type="ECO:0000256" key="9">
    <source>
        <dbReference type="SAM" id="Phobius"/>
    </source>
</evidence>
<dbReference type="RefSeq" id="WP_184452369.1">
    <property type="nucleotide sequence ID" value="NZ_JACHMK010000001.1"/>
</dbReference>
<dbReference type="EMBL" id="JACHMK010000001">
    <property type="protein sequence ID" value="MBB6334455.1"/>
    <property type="molecule type" value="Genomic_DNA"/>
</dbReference>
<evidence type="ECO:0000256" key="2">
    <source>
        <dbReference type="ARBA" id="ARBA00022475"/>
    </source>
</evidence>
<evidence type="ECO:0000256" key="7">
    <source>
        <dbReference type="ARBA" id="ARBA00023306"/>
    </source>
</evidence>
<accession>A0A923E4K1</accession>
<keyword evidence="5 9" id="KW-1133">Transmembrane helix</keyword>
<keyword evidence="3 11" id="KW-0132">Cell division</keyword>
<keyword evidence="4 9" id="KW-0812">Transmembrane</keyword>
<feature type="domain" description="POTRA" evidence="10">
    <location>
        <begin position="116"/>
        <end position="188"/>
    </location>
</feature>